<dbReference type="InterPro" id="IPR038643">
    <property type="entry name" value="PliI_sf"/>
</dbReference>
<evidence type="ECO:0000313" key="3">
    <source>
        <dbReference type="Proteomes" id="UP000189545"/>
    </source>
</evidence>
<keyword evidence="3" id="KW-1185">Reference proteome</keyword>
<dbReference type="STRING" id="225848.Sps_00538"/>
<accession>A0A1S6HJN3</accession>
<evidence type="ECO:0000313" key="2">
    <source>
        <dbReference type="EMBL" id="AQS35736.1"/>
    </source>
</evidence>
<protein>
    <recommendedName>
        <fullName evidence="4">Lipoprotein</fullName>
    </recommendedName>
</protein>
<dbReference type="KEGG" id="spsw:Sps_00538"/>
<dbReference type="Gene3D" id="2.40.128.460">
    <property type="entry name" value="Periplasmic lysozyme inhibitor of I-type lysozyme"/>
    <property type="match status" value="1"/>
</dbReference>
<evidence type="ECO:0000256" key="1">
    <source>
        <dbReference type="SAM" id="SignalP"/>
    </source>
</evidence>
<keyword evidence="1" id="KW-0732">Signal</keyword>
<dbReference type="Pfam" id="PF16743">
    <property type="entry name" value="PliI"/>
    <property type="match status" value="1"/>
</dbReference>
<dbReference type="InterPro" id="IPR031948">
    <property type="entry name" value="PliI"/>
</dbReference>
<sequence length="137" mass="14885">MFKSPSILVCSLLLSACSVNLQQAEDPSTKQLVREKNSFQVYVTKVELASGYTLVVSEGLLEPRSIGSVTVKLYRDLTLGDFVSAVSFSRDGTIFESVLVENATNKQQLSITTVTAGSGNYQTSQFICIQGEKMSLC</sequence>
<feature type="chain" id="PRO_5013272477" description="Lipoprotein" evidence="1">
    <location>
        <begin position="25"/>
        <end position="137"/>
    </location>
</feature>
<organism evidence="2 3">
    <name type="scientific">Shewanella psychrophila</name>
    <dbReference type="NCBI Taxonomy" id="225848"/>
    <lineage>
        <taxon>Bacteria</taxon>
        <taxon>Pseudomonadati</taxon>
        <taxon>Pseudomonadota</taxon>
        <taxon>Gammaproteobacteria</taxon>
        <taxon>Alteromonadales</taxon>
        <taxon>Shewanellaceae</taxon>
        <taxon>Shewanella</taxon>
    </lineage>
</organism>
<dbReference type="AlphaFoldDB" id="A0A1S6HJN3"/>
<reference evidence="2 3" key="1">
    <citation type="submission" date="2016-03" db="EMBL/GenBank/DDBJ databases">
        <title>Complete genome sequence of Shewanella psychrophila WP2, a deep sea bacterium isolated from west Pacific sediment.</title>
        <authorList>
            <person name="Xu G."/>
            <person name="Jian H."/>
        </authorList>
    </citation>
    <scope>NUCLEOTIDE SEQUENCE [LARGE SCALE GENOMIC DNA]</scope>
    <source>
        <strain evidence="2 3">WP2</strain>
    </source>
</reference>
<dbReference type="Proteomes" id="UP000189545">
    <property type="component" value="Chromosome"/>
</dbReference>
<dbReference type="OrthoDB" id="8455654at2"/>
<evidence type="ECO:0008006" key="4">
    <source>
        <dbReference type="Google" id="ProtNLM"/>
    </source>
</evidence>
<name>A0A1S6HJN3_9GAMM</name>
<dbReference type="EMBL" id="CP014782">
    <property type="protein sequence ID" value="AQS35736.1"/>
    <property type="molecule type" value="Genomic_DNA"/>
</dbReference>
<feature type="signal peptide" evidence="1">
    <location>
        <begin position="1"/>
        <end position="24"/>
    </location>
</feature>
<dbReference type="PROSITE" id="PS51257">
    <property type="entry name" value="PROKAR_LIPOPROTEIN"/>
    <property type="match status" value="1"/>
</dbReference>
<proteinExistence type="predicted"/>
<gene>
    <name evidence="2" type="ORF">Sps_00538</name>
</gene>